<accession>A0A0B6ZX38</accession>
<proteinExistence type="predicted"/>
<organism evidence="1">
    <name type="scientific">Arion vulgaris</name>
    <dbReference type="NCBI Taxonomy" id="1028688"/>
    <lineage>
        <taxon>Eukaryota</taxon>
        <taxon>Metazoa</taxon>
        <taxon>Spiralia</taxon>
        <taxon>Lophotrochozoa</taxon>
        <taxon>Mollusca</taxon>
        <taxon>Gastropoda</taxon>
        <taxon>Heterobranchia</taxon>
        <taxon>Euthyneura</taxon>
        <taxon>Panpulmonata</taxon>
        <taxon>Eupulmonata</taxon>
        <taxon>Stylommatophora</taxon>
        <taxon>Helicina</taxon>
        <taxon>Arionoidea</taxon>
        <taxon>Arionidae</taxon>
        <taxon>Arion</taxon>
    </lineage>
</organism>
<dbReference type="AlphaFoldDB" id="A0A0B6ZX38"/>
<gene>
    <name evidence="1" type="primary">ORF82246</name>
</gene>
<sequence length="157" mass="17832">FYNKLSKMQISLTEFLVIVVAAVTVNAEIEHRSMPRSMEDHITGYVRRALIDVKEIFANFNDTFIDIDWTNETASWDALKAVSCNLLCDGCWLFESQVAVKICEIHCENRCRWNYKTTEDDAHWKRGIIDLCFGIPGGLKFKFGGLGSLLNGLSFLG</sequence>
<protein>
    <submittedName>
        <fullName evidence="1">Uncharacterized protein</fullName>
    </submittedName>
</protein>
<dbReference type="EMBL" id="HACG01025531">
    <property type="protein sequence ID" value="CEK72396.1"/>
    <property type="molecule type" value="Transcribed_RNA"/>
</dbReference>
<reference evidence="1" key="1">
    <citation type="submission" date="2014-12" db="EMBL/GenBank/DDBJ databases">
        <title>Insight into the proteome of Arion vulgaris.</title>
        <authorList>
            <person name="Aradska J."/>
            <person name="Bulat T."/>
            <person name="Smidak R."/>
            <person name="Sarate P."/>
            <person name="Gangsoo J."/>
            <person name="Sialana F."/>
            <person name="Bilban M."/>
            <person name="Lubec G."/>
        </authorList>
    </citation>
    <scope>NUCLEOTIDE SEQUENCE</scope>
    <source>
        <tissue evidence="1">Skin</tissue>
    </source>
</reference>
<evidence type="ECO:0000313" key="1">
    <source>
        <dbReference type="EMBL" id="CEK72396.1"/>
    </source>
</evidence>
<feature type="non-terminal residue" evidence="1">
    <location>
        <position position="1"/>
    </location>
</feature>
<name>A0A0B6ZX38_9EUPU</name>